<keyword evidence="5" id="KW-0410">Iron transport</keyword>
<sequence length="819" mass="92211">MKEYQIKSSLALAIRAILWGVPIIGGSLMATMVYANTTYTININQLPLDKALNQIEIQTGIIISYDSRALSNLQSSAIRGHYSVNDALTTILAPHNLVAIKVKNYAYRVENKTRVETQDTQIEAVHNQETSRTGMSQLTTLSFNATSENIIKVGKHALDIKEIPQSVTVMSRERIDEQGLKTLDDVMVQTTGVTREQLWLNNNYSARGLKIENIRYDGGSASSLQDRSNSADLAQYESVEVLRGADGLFGAGEAGGVISLNSKRPKAETAMNGTISAGSWKNYRAELDATGSLTQDQSIKGRLVTVFQDQDFFYKPTHNRREMIYGALSFDLQPETTLFTGISYQKDKTDAFNASLPRWEDGADLQLPRSTTMGAPWGWVERENLSFFANLQHQLNDNWKAQLNARHNIGDDAINGAEMEGAVSYDTFQSQWWRYQDDTSFKETTLDLNLQGSFNLFEQKHDIILGIDHTDNQKDYKQNWTYYADGDAFDRVAPPEWSYPPATWTTDNTNKTSKSAFYGSLKLRPMEDLALIVGGRYTFRDQLTIDNHKTNIQNTYKEDKTFVPYYGVTYDISPSTIAYASFAEIYKNQRNYLVAADGPGLDPLTGRNIEFGIKHQINSDLLASIALFNIKKEKEKVYNTWTSIPNSNSSCCYIGTGTMESKGVDIELNGNITTDWNLSVGYTYNKNEKKDNTDNPYNTYTPKNLLKIWTTYQLDQLIEGLEVGGGVVAQSKNYASGSVRSFNPETQKFDGAWKTIELVQPNYAVWSARVAYDINPQWNIALNLNNIFDKTYYSTIGYPGYGNFYGEPRSFLLTLKAKY</sequence>
<accession>A0A833PE55</accession>
<dbReference type="InterPro" id="IPR010105">
    <property type="entry name" value="TonB_sidphr_rcpt"/>
</dbReference>
<evidence type="ECO:0000256" key="2">
    <source>
        <dbReference type="ARBA" id="ARBA00009810"/>
    </source>
</evidence>
<keyword evidence="4 12" id="KW-1134">Transmembrane beta strand</keyword>
<evidence type="ECO:0000259" key="15">
    <source>
        <dbReference type="SMART" id="SM00965"/>
    </source>
</evidence>
<gene>
    <name evidence="16" type="primary">fptA_1</name>
    <name evidence="16" type="ORF">GAK29_01000</name>
</gene>
<dbReference type="PANTHER" id="PTHR32552:SF74">
    <property type="entry name" value="HYDROXAMATE SIDEROPHORE RECEPTOR FHUE"/>
    <property type="match status" value="1"/>
</dbReference>
<dbReference type="InterPro" id="IPR036942">
    <property type="entry name" value="Beta-barrel_TonB_sf"/>
</dbReference>
<dbReference type="GO" id="GO:0009279">
    <property type="term" value="C:cell outer membrane"/>
    <property type="evidence" value="ECO:0007669"/>
    <property type="project" value="UniProtKB-SubCell"/>
</dbReference>
<comment type="subcellular location">
    <subcellularLocation>
        <location evidence="1 12">Cell outer membrane</location>
        <topology evidence="1 12">Multi-pass membrane protein</topology>
    </subcellularLocation>
</comment>
<evidence type="ECO:0000256" key="14">
    <source>
        <dbReference type="SAM" id="Phobius"/>
    </source>
</evidence>
<dbReference type="Proteomes" id="UP000490535">
    <property type="component" value="Unassembled WGS sequence"/>
</dbReference>
<dbReference type="SMART" id="SM00965">
    <property type="entry name" value="STN"/>
    <property type="match status" value="1"/>
</dbReference>
<dbReference type="SUPFAM" id="SSF56935">
    <property type="entry name" value="Porins"/>
    <property type="match status" value="1"/>
</dbReference>
<evidence type="ECO:0000313" key="16">
    <source>
        <dbReference type="EMBL" id="KAF1026916.1"/>
    </source>
</evidence>
<protein>
    <submittedName>
        <fullName evidence="16">Fe(3+)-pyochelin receptor</fullName>
    </submittedName>
</protein>
<dbReference type="PROSITE" id="PS52016">
    <property type="entry name" value="TONB_DEPENDENT_REC_3"/>
    <property type="match status" value="1"/>
</dbReference>
<keyword evidence="14" id="KW-1133">Transmembrane helix</keyword>
<evidence type="ECO:0000256" key="11">
    <source>
        <dbReference type="ARBA" id="ARBA00023237"/>
    </source>
</evidence>
<evidence type="ECO:0000256" key="3">
    <source>
        <dbReference type="ARBA" id="ARBA00022448"/>
    </source>
</evidence>
<dbReference type="NCBIfam" id="TIGR01783">
    <property type="entry name" value="TonB-siderophor"/>
    <property type="match status" value="1"/>
</dbReference>
<evidence type="ECO:0000256" key="9">
    <source>
        <dbReference type="ARBA" id="ARBA00023136"/>
    </source>
</evidence>
<dbReference type="InterPro" id="IPR011662">
    <property type="entry name" value="Secretin/TonB_short_N"/>
</dbReference>
<evidence type="ECO:0000256" key="1">
    <source>
        <dbReference type="ARBA" id="ARBA00004571"/>
    </source>
</evidence>
<dbReference type="GO" id="GO:0038023">
    <property type="term" value="F:signaling receptor activity"/>
    <property type="evidence" value="ECO:0007669"/>
    <property type="project" value="InterPro"/>
</dbReference>
<keyword evidence="7" id="KW-0408">Iron</keyword>
<evidence type="ECO:0000256" key="7">
    <source>
        <dbReference type="ARBA" id="ARBA00023004"/>
    </source>
</evidence>
<evidence type="ECO:0000256" key="12">
    <source>
        <dbReference type="PROSITE-ProRule" id="PRU01360"/>
    </source>
</evidence>
<evidence type="ECO:0000256" key="13">
    <source>
        <dbReference type="RuleBase" id="RU003357"/>
    </source>
</evidence>
<keyword evidence="9 12" id="KW-0472">Membrane</keyword>
<dbReference type="InterPro" id="IPR000531">
    <property type="entry name" value="Beta-barrel_TonB"/>
</dbReference>
<feature type="domain" description="Secretin/TonB short N-terminal" evidence="15">
    <location>
        <begin position="61"/>
        <end position="112"/>
    </location>
</feature>
<dbReference type="AlphaFoldDB" id="A0A833PE55"/>
<keyword evidence="8 13" id="KW-0798">TonB box</keyword>
<evidence type="ECO:0000256" key="4">
    <source>
        <dbReference type="ARBA" id="ARBA00022452"/>
    </source>
</evidence>
<dbReference type="CDD" id="cd01347">
    <property type="entry name" value="ligand_gated_channel"/>
    <property type="match status" value="1"/>
</dbReference>
<name>A0A833PE55_ACIBZ</name>
<comment type="caution">
    <text evidence="16">The sequence shown here is derived from an EMBL/GenBank/DDBJ whole genome shotgun (WGS) entry which is preliminary data.</text>
</comment>
<keyword evidence="3 12" id="KW-0813">Transport</keyword>
<dbReference type="Gene3D" id="2.170.130.10">
    <property type="entry name" value="TonB-dependent receptor, plug domain"/>
    <property type="match status" value="1"/>
</dbReference>
<dbReference type="GO" id="GO:0015344">
    <property type="term" value="F:siderophore uptake transmembrane transporter activity"/>
    <property type="evidence" value="ECO:0007669"/>
    <property type="project" value="TreeGrafter"/>
</dbReference>
<feature type="transmembrane region" description="Helical" evidence="14">
    <location>
        <begin position="12"/>
        <end position="35"/>
    </location>
</feature>
<dbReference type="InterPro" id="IPR012910">
    <property type="entry name" value="Plug_dom"/>
</dbReference>
<evidence type="ECO:0000256" key="8">
    <source>
        <dbReference type="ARBA" id="ARBA00023077"/>
    </source>
</evidence>
<dbReference type="EMBL" id="WNDP01000016">
    <property type="protein sequence ID" value="KAF1026916.1"/>
    <property type="molecule type" value="Genomic_DNA"/>
</dbReference>
<dbReference type="Gene3D" id="3.55.50.30">
    <property type="match status" value="1"/>
</dbReference>
<reference evidence="17" key="1">
    <citation type="journal article" date="2020" name="MBio">
        <title>Horizontal gene transfer to a defensive symbiont with a reduced genome amongst a multipartite beetle microbiome.</title>
        <authorList>
            <person name="Waterworth S.C."/>
            <person name="Florez L.V."/>
            <person name="Rees E.R."/>
            <person name="Hertweck C."/>
            <person name="Kaltenpoth M."/>
            <person name="Kwan J.C."/>
        </authorList>
    </citation>
    <scope>NUCLEOTIDE SEQUENCE [LARGE SCALE GENOMIC DNA]</scope>
</reference>
<evidence type="ECO:0000256" key="10">
    <source>
        <dbReference type="ARBA" id="ARBA00023170"/>
    </source>
</evidence>
<dbReference type="InterPro" id="IPR039426">
    <property type="entry name" value="TonB-dep_rcpt-like"/>
</dbReference>
<evidence type="ECO:0000256" key="5">
    <source>
        <dbReference type="ARBA" id="ARBA00022496"/>
    </source>
</evidence>
<keyword evidence="11 12" id="KW-0998">Cell outer membrane</keyword>
<dbReference type="Pfam" id="PF00593">
    <property type="entry name" value="TonB_dep_Rec_b-barrel"/>
    <property type="match status" value="1"/>
</dbReference>
<evidence type="ECO:0000256" key="6">
    <source>
        <dbReference type="ARBA" id="ARBA00022692"/>
    </source>
</evidence>
<keyword evidence="5" id="KW-0406">Ion transport</keyword>
<dbReference type="Pfam" id="PF07715">
    <property type="entry name" value="Plug"/>
    <property type="match status" value="1"/>
</dbReference>
<comment type="similarity">
    <text evidence="2 12 13">Belongs to the TonB-dependent receptor family.</text>
</comment>
<keyword evidence="10 16" id="KW-0675">Receptor</keyword>
<evidence type="ECO:0000313" key="17">
    <source>
        <dbReference type="Proteomes" id="UP000490535"/>
    </source>
</evidence>
<proteinExistence type="inferred from homology"/>
<keyword evidence="6 12" id="KW-0812">Transmembrane</keyword>
<dbReference type="Gene3D" id="2.40.170.20">
    <property type="entry name" value="TonB-dependent receptor, beta-barrel domain"/>
    <property type="match status" value="1"/>
</dbReference>
<dbReference type="InterPro" id="IPR037066">
    <property type="entry name" value="Plug_dom_sf"/>
</dbReference>
<organism evidence="16 17">
    <name type="scientific">Acinetobacter bereziniae</name>
    <name type="common">Acinetobacter genomosp. 10</name>
    <dbReference type="NCBI Taxonomy" id="106648"/>
    <lineage>
        <taxon>Bacteria</taxon>
        <taxon>Pseudomonadati</taxon>
        <taxon>Pseudomonadota</taxon>
        <taxon>Gammaproteobacteria</taxon>
        <taxon>Moraxellales</taxon>
        <taxon>Moraxellaceae</taxon>
        <taxon>Acinetobacter</taxon>
    </lineage>
</organism>
<dbReference type="GO" id="GO:0015891">
    <property type="term" value="P:siderophore transport"/>
    <property type="evidence" value="ECO:0007669"/>
    <property type="project" value="InterPro"/>
</dbReference>
<dbReference type="PANTHER" id="PTHR32552">
    <property type="entry name" value="FERRICHROME IRON RECEPTOR-RELATED"/>
    <property type="match status" value="1"/>
</dbReference>